<reference evidence="1 2" key="1">
    <citation type="submission" date="2017-05" db="EMBL/GenBank/DDBJ databases">
        <authorList>
            <person name="Varghese N."/>
            <person name="Submissions S."/>
        </authorList>
    </citation>
    <scope>NUCLEOTIDE SEQUENCE [LARGE SCALE GENOMIC DNA]</scope>
    <source>
        <strain evidence="1 2">DSM 21985</strain>
    </source>
</reference>
<dbReference type="RefSeq" id="WP_142455444.1">
    <property type="nucleotide sequence ID" value="NZ_FXTP01000013.1"/>
</dbReference>
<evidence type="ECO:0000313" key="2">
    <source>
        <dbReference type="Proteomes" id="UP000317557"/>
    </source>
</evidence>
<keyword evidence="2" id="KW-1185">Reference proteome</keyword>
<gene>
    <name evidence="1" type="ORF">SAMN06265219_113148</name>
</gene>
<protein>
    <submittedName>
        <fullName evidence="1">Uncharacterized protein</fullName>
    </submittedName>
</protein>
<sequence>MNEIKIHQPGTRTTDYSKAEQIQKRTPKAFKKAQHVLNYAAKYVKNRGLFSTEKSRAKKLQNAIYDLEKALDQDGFLLEEKKINGKAWVLIEYFSLFSDTFPNWQNEYKALNKFIPKCFSETPKQSSTSETPNLKENVANGIKSATKDIVTDEDSAVECNEICTTEEGAAWLYTEVMIQKMNALAFVVWSKWGKNYDWADGDFMTENLVQGIYRNHDQPNISTTLMDGFMRLQRIEGEGPQRLQKVYESSANLVLKRDPNVRKEEITNYLDNKVEEFIKGFGKYFG</sequence>
<dbReference type="AlphaFoldDB" id="A0A521ETU7"/>
<organism evidence="1 2">
    <name type="scientific">Gracilimonas mengyeensis</name>
    <dbReference type="NCBI Taxonomy" id="1302730"/>
    <lineage>
        <taxon>Bacteria</taxon>
        <taxon>Pseudomonadati</taxon>
        <taxon>Balneolota</taxon>
        <taxon>Balneolia</taxon>
        <taxon>Balneolales</taxon>
        <taxon>Balneolaceae</taxon>
        <taxon>Gracilimonas</taxon>
    </lineage>
</organism>
<name>A0A521ETU7_9BACT</name>
<accession>A0A521ETU7</accession>
<proteinExistence type="predicted"/>
<dbReference type="Proteomes" id="UP000317557">
    <property type="component" value="Unassembled WGS sequence"/>
</dbReference>
<dbReference type="EMBL" id="FXTP01000013">
    <property type="protein sequence ID" value="SMO87327.1"/>
    <property type="molecule type" value="Genomic_DNA"/>
</dbReference>
<evidence type="ECO:0000313" key="1">
    <source>
        <dbReference type="EMBL" id="SMO87327.1"/>
    </source>
</evidence>